<dbReference type="InterPro" id="IPR022682">
    <property type="entry name" value="Calpain_domain_III"/>
</dbReference>
<proteinExistence type="inferred from homology"/>
<feature type="active site" evidence="5 6">
    <location>
        <position position="249"/>
    </location>
</feature>
<dbReference type="Gene3D" id="2.60.120.380">
    <property type="match status" value="1"/>
</dbReference>
<evidence type="ECO:0000256" key="5">
    <source>
        <dbReference type="PIRSR" id="PIRSR622684-1"/>
    </source>
</evidence>
<dbReference type="PANTHER" id="PTHR10183">
    <property type="entry name" value="CALPAIN"/>
    <property type="match status" value="1"/>
</dbReference>
<dbReference type="InterPro" id="IPR036213">
    <property type="entry name" value="Calpain_III_sf"/>
</dbReference>
<keyword evidence="4 6" id="KW-0788">Thiol protease</keyword>
<dbReference type="InterPro" id="IPR022684">
    <property type="entry name" value="Calpain_cysteine_protease"/>
</dbReference>
<name>A0A0K2V2R8_LEPSM</name>
<dbReference type="FunFam" id="3.90.70.10:FF:000001">
    <property type="entry name" value="Calpain-1 catalytic subunit"/>
    <property type="match status" value="1"/>
</dbReference>
<dbReference type="AlphaFoldDB" id="A0A0K2V2R8"/>
<dbReference type="SUPFAM" id="SSF49758">
    <property type="entry name" value="Calpain large subunit, middle domain (domain III)"/>
    <property type="match status" value="1"/>
</dbReference>
<dbReference type="InterPro" id="IPR038765">
    <property type="entry name" value="Papain-like_cys_pep_sf"/>
</dbReference>
<dbReference type="SMART" id="SM00230">
    <property type="entry name" value="CysPc"/>
    <property type="match status" value="1"/>
</dbReference>
<dbReference type="Pfam" id="PF00648">
    <property type="entry name" value="Peptidase_C2"/>
    <property type="match status" value="1"/>
</dbReference>
<keyword evidence="3 6" id="KW-0378">Hydrolase</keyword>
<dbReference type="CDD" id="cd00044">
    <property type="entry name" value="CysPc"/>
    <property type="match status" value="1"/>
</dbReference>
<dbReference type="GO" id="GO:0006508">
    <property type="term" value="P:proteolysis"/>
    <property type="evidence" value="ECO:0007669"/>
    <property type="project" value="UniProtKB-KW"/>
</dbReference>
<dbReference type="GO" id="GO:0004198">
    <property type="term" value="F:calcium-dependent cysteine-type endopeptidase activity"/>
    <property type="evidence" value="ECO:0007669"/>
    <property type="project" value="InterPro"/>
</dbReference>
<dbReference type="Pfam" id="PF01067">
    <property type="entry name" value="Calpain_III"/>
    <property type="match status" value="1"/>
</dbReference>
<dbReference type="PRINTS" id="PR00704">
    <property type="entry name" value="CALPAIN"/>
</dbReference>
<reference evidence="8" key="1">
    <citation type="submission" date="2014-05" db="EMBL/GenBank/DDBJ databases">
        <authorList>
            <person name="Chronopoulou M."/>
        </authorList>
    </citation>
    <scope>NUCLEOTIDE SEQUENCE</scope>
    <source>
        <tissue evidence="8">Whole organism</tissue>
    </source>
</reference>
<dbReference type="InterPro" id="IPR000169">
    <property type="entry name" value="Pept_cys_AS"/>
</dbReference>
<evidence type="ECO:0000313" key="8">
    <source>
        <dbReference type="EMBL" id="CDW44794.1"/>
    </source>
</evidence>
<feature type="domain" description="Calpain catalytic" evidence="7">
    <location>
        <begin position="22"/>
        <end position="342"/>
    </location>
</feature>
<sequence>MEIYKGQAYAKLKKHHLDLGFPWTDPTFPASDTSIGDKIKREFPREIKWLRPKDIVDRPKFVVNDHTAKDVNQGKLGNCWFVAAAGTLAGSKPLWDKVVPDAEEQEFDIKGNHPGVFRFRFYRFGSWTEVLVDDLLPTYNGSLIFSNSQDNTEFWGALLEKAYAKLHGNYAVLQGGNLSDALVDFTSGVSEVIGMEGDSKIHNNEDMKNELFKTMIHEVEEHSLMCCAIHPTNPEDLEKRTSMGLIIGHAYGITAVRKITIRGTGFMDLFKEKEKLFLVRLQNPWGEKEWNGAFSDKSSEWANISNKEREKMGLTVGDDGEFWMPFEDFLIHFSEMSICRVINTSVFSFSKTWNEAQFKGQWISPNLAGGCLNNRASFLKNPQYKFDVFKDEEEVMVQLSQIDQRSEGNGATITNRSKIGR</sequence>
<keyword evidence="2 6" id="KW-0645">Protease</keyword>
<accession>A0A0K2V2R8</accession>
<dbReference type="OrthoDB" id="424753at2759"/>
<dbReference type="SUPFAM" id="SSF54001">
    <property type="entry name" value="Cysteine proteinases"/>
    <property type="match status" value="1"/>
</dbReference>
<evidence type="ECO:0000256" key="1">
    <source>
        <dbReference type="ARBA" id="ARBA00007623"/>
    </source>
</evidence>
<feature type="active site" evidence="5 6">
    <location>
        <position position="283"/>
    </location>
</feature>
<dbReference type="GO" id="GO:0005737">
    <property type="term" value="C:cytoplasm"/>
    <property type="evidence" value="ECO:0007669"/>
    <property type="project" value="TreeGrafter"/>
</dbReference>
<organism evidence="8">
    <name type="scientific">Lepeophtheirus salmonis</name>
    <name type="common">Salmon louse</name>
    <name type="synonym">Caligus salmonis</name>
    <dbReference type="NCBI Taxonomy" id="72036"/>
    <lineage>
        <taxon>Eukaryota</taxon>
        <taxon>Metazoa</taxon>
        <taxon>Ecdysozoa</taxon>
        <taxon>Arthropoda</taxon>
        <taxon>Crustacea</taxon>
        <taxon>Multicrustacea</taxon>
        <taxon>Hexanauplia</taxon>
        <taxon>Copepoda</taxon>
        <taxon>Siphonostomatoida</taxon>
        <taxon>Caligidae</taxon>
        <taxon>Lepeophtheirus</taxon>
    </lineage>
</organism>
<evidence type="ECO:0000256" key="2">
    <source>
        <dbReference type="ARBA" id="ARBA00022670"/>
    </source>
</evidence>
<evidence type="ECO:0000259" key="7">
    <source>
        <dbReference type="PROSITE" id="PS50203"/>
    </source>
</evidence>
<feature type="active site" evidence="5 6">
    <location>
        <position position="79"/>
    </location>
</feature>
<evidence type="ECO:0000256" key="6">
    <source>
        <dbReference type="PROSITE-ProRule" id="PRU00239"/>
    </source>
</evidence>
<dbReference type="PROSITE" id="PS00139">
    <property type="entry name" value="THIOL_PROTEASE_CYS"/>
    <property type="match status" value="1"/>
</dbReference>
<dbReference type="PROSITE" id="PS50203">
    <property type="entry name" value="CALPAIN_CAT"/>
    <property type="match status" value="1"/>
</dbReference>
<dbReference type="InterPro" id="IPR001300">
    <property type="entry name" value="Peptidase_C2_calpain_cat"/>
</dbReference>
<dbReference type="PANTHER" id="PTHR10183:SF379">
    <property type="entry name" value="CALPAIN-5"/>
    <property type="match status" value="1"/>
</dbReference>
<dbReference type="EMBL" id="HACA01027433">
    <property type="protein sequence ID" value="CDW44794.1"/>
    <property type="molecule type" value="Transcribed_RNA"/>
</dbReference>
<protein>
    <recommendedName>
        <fullName evidence="7">Calpain catalytic domain-containing protein</fullName>
    </recommendedName>
</protein>
<evidence type="ECO:0000256" key="4">
    <source>
        <dbReference type="ARBA" id="ARBA00022807"/>
    </source>
</evidence>
<dbReference type="Gene3D" id="3.90.70.10">
    <property type="entry name" value="Cysteine proteinases"/>
    <property type="match status" value="1"/>
</dbReference>
<comment type="similarity">
    <text evidence="1">Belongs to the peptidase C2 family.</text>
</comment>
<evidence type="ECO:0000256" key="3">
    <source>
        <dbReference type="ARBA" id="ARBA00022801"/>
    </source>
</evidence>